<dbReference type="VEuPathDB" id="FungiDB:PDIP_55730"/>
<evidence type="ECO:0000313" key="2">
    <source>
        <dbReference type="Proteomes" id="UP000595662"/>
    </source>
</evidence>
<gene>
    <name evidence="1" type="ORF">Pdw03_7638</name>
</gene>
<name>A0A7T6XMA6_PENDI</name>
<protein>
    <submittedName>
        <fullName evidence="1">RNA polymerase Rpb2, domain 7</fullName>
    </submittedName>
</protein>
<proteinExistence type="predicted"/>
<reference evidence="1 2" key="1">
    <citation type="submission" date="2020-08" db="EMBL/GenBank/DDBJ databases">
        <title>The completed genome sequence of the pathogenic ascomycete fungus Penicillium digitatum.</title>
        <authorList>
            <person name="Wang M."/>
        </authorList>
    </citation>
    <scope>NUCLEOTIDE SEQUENCE [LARGE SCALE GENOMIC DNA]</scope>
    <source>
        <strain evidence="1 2">PdW03</strain>
    </source>
</reference>
<dbReference type="EMBL" id="CP060776">
    <property type="protein sequence ID" value="QQK43737.1"/>
    <property type="molecule type" value="Genomic_DNA"/>
</dbReference>
<dbReference type="GeneID" id="90952981"/>
<sequence length="115" mass="12780">MITIVIGEEPSEELFREEVVTLTAAMITRLEGEAFLDCITFPAMAITIFGQMKARVIEANFSYQGLKIKKSQLYDFSINENAHKSMAILLGFMCADLVGDPRCDGAERPKAKCLI</sequence>
<evidence type="ECO:0000313" key="1">
    <source>
        <dbReference type="EMBL" id="QQK43737.1"/>
    </source>
</evidence>
<dbReference type="Proteomes" id="UP000595662">
    <property type="component" value="Chromosome 3"/>
</dbReference>
<organism evidence="1 2">
    <name type="scientific">Penicillium digitatum</name>
    <name type="common">Green mold</name>
    <dbReference type="NCBI Taxonomy" id="36651"/>
    <lineage>
        <taxon>Eukaryota</taxon>
        <taxon>Fungi</taxon>
        <taxon>Dikarya</taxon>
        <taxon>Ascomycota</taxon>
        <taxon>Pezizomycotina</taxon>
        <taxon>Eurotiomycetes</taxon>
        <taxon>Eurotiomycetidae</taxon>
        <taxon>Eurotiales</taxon>
        <taxon>Aspergillaceae</taxon>
        <taxon>Penicillium</taxon>
    </lineage>
</organism>
<dbReference type="AlphaFoldDB" id="A0A7T6XMA6"/>
<accession>A0A7T6XMA6</accession>
<dbReference type="RefSeq" id="XP_065956806.1">
    <property type="nucleotide sequence ID" value="XM_066101723.1"/>
</dbReference>